<dbReference type="PANTHER" id="PTHR20883:SF49">
    <property type="entry name" value="PHYTANOYL-COA DIOXYGENASE"/>
    <property type="match status" value="1"/>
</dbReference>
<reference evidence="3" key="1">
    <citation type="submission" date="2017-01" db="EMBL/GenBank/DDBJ databases">
        <title>Comparative genomics of anhydrobiosis in the tardigrade Hypsibius dujardini.</title>
        <authorList>
            <person name="Yoshida Y."/>
            <person name="Koutsovoulos G."/>
            <person name="Laetsch D."/>
            <person name="Stevens L."/>
            <person name="Kumar S."/>
            <person name="Horikawa D."/>
            <person name="Ishino K."/>
            <person name="Komine S."/>
            <person name="Tomita M."/>
            <person name="Blaxter M."/>
            <person name="Arakawa K."/>
        </authorList>
    </citation>
    <scope>NUCLEOTIDE SEQUENCE [LARGE SCALE GENOMIC DNA]</scope>
    <source>
        <strain evidence="3">Z151</strain>
    </source>
</reference>
<dbReference type="OrthoDB" id="445007at2759"/>
<dbReference type="InterPro" id="IPR008775">
    <property type="entry name" value="Phytyl_CoA_dOase-like"/>
</dbReference>
<sequence>MSSQSTVTPEDVATFWEDGAVCLRKVFPPDWIAKMTAGIETSLLHPSPIAKNPSPGFFYDYINWKNIPQFQDFVFHSPAADIVKTLLKTRVVTFYFEHVLVKEPGTLSETPWHQDQSYYPFNGEQACSIWMPVDPVSKETTLRLVKGSHKWDAEALDYKEIPDISHLPSCAILEWQLEPGDCIVFHMKTIHGAYGNSTEERRRVLSTRWFGDDVTFSKKPWEHSPPFFGNLVTGNHPSLAKDLFPVVIS</sequence>
<accession>A0A9X6N9L8</accession>
<keyword evidence="3" id="KW-1185">Reference proteome</keyword>
<comment type="cofactor">
    <cofactor evidence="1">
        <name>Fe cation</name>
        <dbReference type="ChEBI" id="CHEBI:24875"/>
    </cofactor>
</comment>
<dbReference type="PANTHER" id="PTHR20883">
    <property type="entry name" value="PHYTANOYL-COA DIOXYGENASE DOMAIN CONTAINING 1"/>
    <property type="match status" value="1"/>
</dbReference>
<gene>
    <name evidence="2" type="ORF">BV898_14989</name>
</gene>
<dbReference type="Proteomes" id="UP000192578">
    <property type="component" value="Unassembled WGS sequence"/>
</dbReference>
<proteinExistence type="predicted"/>
<dbReference type="EMBL" id="MTYJ01000193">
    <property type="protein sequence ID" value="OWA50475.1"/>
    <property type="molecule type" value="Genomic_DNA"/>
</dbReference>
<evidence type="ECO:0000256" key="1">
    <source>
        <dbReference type="ARBA" id="ARBA00001962"/>
    </source>
</evidence>
<dbReference type="AlphaFoldDB" id="A0A9X6N9L8"/>
<name>A0A9X6N9L8_HYPEX</name>
<dbReference type="Gene3D" id="2.60.120.620">
    <property type="entry name" value="q2cbj1_9rhob like domain"/>
    <property type="match status" value="1"/>
</dbReference>
<evidence type="ECO:0000313" key="3">
    <source>
        <dbReference type="Proteomes" id="UP000192578"/>
    </source>
</evidence>
<evidence type="ECO:0000313" key="2">
    <source>
        <dbReference type="EMBL" id="OWA50475.1"/>
    </source>
</evidence>
<organism evidence="2 3">
    <name type="scientific">Hypsibius exemplaris</name>
    <name type="common">Freshwater tardigrade</name>
    <dbReference type="NCBI Taxonomy" id="2072580"/>
    <lineage>
        <taxon>Eukaryota</taxon>
        <taxon>Metazoa</taxon>
        <taxon>Ecdysozoa</taxon>
        <taxon>Tardigrada</taxon>
        <taxon>Eutardigrada</taxon>
        <taxon>Parachela</taxon>
        <taxon>Hypsibioidea</taxon>
        <taxon>Hypsibiidae</taxon>
        <taxon>Hypsibius</taxon>
    </lineage>
</organism>
<comment type="caution">
    <text evidence="2">The sequence shown here is derived from an EMBL/GenBank/DDBJ whole genome shotgun (WGS) entry which is preliminary data.</text>
</comment>
<dbReference type="Pfam" id="PF05721">
    <property type="entry name" value="PhyH"/>
    <property type="match status" value="1"/>
</dbReference>
<evidence type="ECO:0008006" key="4">
    <source>
        <dbReference type="Google" id="ProtNLM"/>
    </source>
</evidence>
<dbReference type="SUPFAM" id="SSF51197">
    <property type="entry name" value="Clavaminate synthase-like"/>
    <property type="match status" value="1"/>
</dbReference>
<protein>
    <recommendedName>
        <fullName evidence="4">Phytanoyl-CoA dioxygenase</fullName>
    </recommendedName>
</protein>